<evidence type="ECO:0000313" key="8">
    <source>
        <dbReference type="EMBL" id="CAD7197985.1"/>
    </source>
</evidence>
<dbReference type="PANTHER" id="PTHR31872">
    <property type="entry name" value="TRANSMEMBRANE PROTEIN 179"/>
    <property type="match status" value="1"/>
</dbReference>
<evidence type="ECO:0000256" key="7">
    <source>
        <dbReference type="SAM" id="Phobius"/>
    </source>
</evidence>
<comment type="similarity">
    <text evidence="5">Belongs to the TMEM179 family.</text>
</comment>
<evidence type="ECO:0000256" key="3">
    <source>
        <dbReference type="ARBA" id="ARBA00022989"/>
    </source>
</evidence>
<feature type="transmembrane region" description="Helical" evidence="7">
    <location>
        <begin position="132"/>
        <end position="154"/>
    </location>
</feature>
<dbReference type="PANTHER" id="PTHR31872:SF4">
    <property type="entry name" value="TRANSMEMBRANE PROTEIN 179"/>
    <property type="match status" value="1"/>
</dbReference>
<evidence type="ECO:0000256" key="6">
    <source>
        <dbReference type="SAM" id="MobiDB-lite"/>
    </source>
</evidence>
<feature type="compositionally biased region" description="Basic and acidic residues" evidence="6">
    <location>
        <begin position="276"/>
        <end position="292"/>
    </location>
</feature>
<reference evidence="8" key="1">
    <citation type="submission" date="2020-11" db="EMBL/GenBank/DDBJ databases">
        <authorList>
            <person name="Tran Van P."/>
        </authorList>
    </citation>
    <scope>NUCLEOTIDE SEQUENCE</scope>
</reference>
<gene>
    <name evidence="8" type="ORF">TDIB3V08_LOCUS4275</name>
</gene>
<name>A0A7R8VGB5_TIMDO</name>
<feature type="transmembrane region" description="Helical" evidence="7">
    <location>
        <begin position="91"/>
        <end position="112"/>
    </location>
</feature>
<sequence>MKLLELYLELVEKESYLVSSTWKGFQISFYVIIVISGLISCISFSNALNDFNLNCMLYSNITFQSVNCDNATQAELPPFDSMKTEFGKQSLCAFCQYVPVCSAIFAFLWAVLFTMCGTGGETKEGLSQPWRIVYPALIFNFLYLIISTTSSVLLEQGHDAFCDSFMVNMNETSCSNMDKYCVSSWTLSQITYAEVRHQQWVVISPGPRLKVTGPLTYTSSWFNMLAWLLATVLLLLRCSCAADFEVIKITIHTPEPDHDEEAPQLPFIDGASSSKETVREEEVTNVRLERHN</sequence>
<feature type="region of interest" description="Disordered" evidence="6">
    <location>
        <begin position="255"/>
        <end position="292"/>
    </location>
</feature>
<evidence type="ECO:0000256" key="4">
    <source>
        <dbReference type="ARBA" id="ARBA00023136"/>
    </source>
</evidence>
<feature type="transmembrane region" description="Helical" evidence="7">
    <location>
        <begin position="27"/>
        <end position="48"/>
    </location>
</feature>
<keyword evidence="4 7" id="KW-0472">Membrane</keyword>
<evidence type="ECO:0000256" key="5">
    <source>
        <dbReference type="ARBA" id="ARBA00093776"/>
    </source>
</evidence>
<evidence type="ECO:0000256" key="1">
    <source>
        <dbReference type="ARBA" id="ARBA00004141"/>
    </source>
</evidence>
<keyword evidence="3 7" id="KW-1133">Transmembrane helix</keyword>
<evidence type="ECO:0000256" key="2">
    <source>
        <dbReference type="ARBA" id="ARBA00022692"/>
    </source>
</evidence>
<dbReference type="InterPro" id="IPR029673">
    <property type="entry name" value="TMEM179"/>
</dbReference>
<dbReference type="AlphaFoldDB" id="A0A7R8VGB5"/>
<accession>A0A7R8VGB5</accession>
<protein>
    <submittedName>
        <fullName evidence="8">Uncharacterized protein</fullName>
    </submittedName>
</protein>
<comment type="subcellular location">
    <subcellularLocation>
        <location evidence="1">Membrane</location>
        <topology evidence="1">Multi-pass membrane protein</topology>
    </subcellularLocation>
</comment>
<dbReference type="EMBL" id="OA565936">
    <property type="protein sequence ID" value="CAD7197985.1"/>
    <property type="molecule type" value="Genomic_DNA"/>
</dbReference>
<dbReference type="Pfam" id="PF26158">
    <property type="entry name" value="Claudin_TMEM179-179B"/>
    <property type="match status" value="1"/>
</dbReference>
<proteinExistence type="inferred from homology"/>
<keyword evidence="2 7" id="KW-0812">Transmembrane</keyword>
<dbReference type="InterPro" id="IPR059010">
    <property type="entry name" value="TMEM179-179B"/>
</dbReference>
<organism evidence="8">
    <name type="scientific">Timema douglasi</name>
    <name type="common">Walking stick</name>
    <dbReference type="NCBI Taxonomy" id="61478"/>
    <lineage>
        <taxon>Eukaryota</taxon>
        <taxon>Metazoa</taxon>
        <taxon>Ecdysozoa</taxon>
        <taxon>Arthropoda</taxon>
        <taxon>Hexapoda</taxon>
        <taxon>Insecta</taxon>
        <taxon>Pterygota</taxon>
        <taxon>Neoptera</taxon>
        <taxon>Polyneoptera</taxon>
        <taxon>Phasmatodea</taxon>
        <taxon>Timematodea</taxon>
        <taxon>Timematoidea</taxon>
        <taxon>Timematidae</taxon>
        <taxon>Timema</taxon>
    </lineage>
</organism>